<reference evidence="1 2" key="1">
    <citation type="journal article" date="2017" name="Int J Environ Stud">
        <title>Does the Miocene-Pliocene relict legume Oxytropis triphylla form nitrogen-fixing nodules with a combination of bacterial strains?</title>
        <authorList>
            <person name="Safronova V."/>
            <person name="Belimov A."/>
            <person name="Sazanova A."/>
            <person name="Kuznetsova I."/>
            <person name="Popova J."/>
            <person name="Andronov E."/>
            <person name="Verkhozina A."/>
            <person name="Tikhonovich I."/>
        </authorList>
    </citation>
    <scope>NUCLEOTIDE SEQUENCE [LARGE SCALE GENOMIC DNA]</scope>
    <source>
        <strain evidence="1 2">Tri-38</strain>
    </source>
</reference>
<proteinExistence type="predicted"/>
<protein>
    <recommendedName>
        <fullName evidence="3">Chitin-binding type-3 domain-containing protein</fullName>
    </recommendedName>
</protein>
<evidence type="ECO:0000313" key="2">
    <source>
        <dbReference type="Proteomes" id="UP000232163"/>
    </source>
</evidence>
<gene>
    <name evidence="1" type="ORF">B5P45_25200</name>
</gene>
<dbReference type="Gene3D" id="2.10.10.20">
    <property type="entry name" value="Carbohydrate-binding module superfamily 5/12"/>
    <property type="match status" value="2"/>
</dbReference>
<dbReference type="KEGG" id="pht:BLM14_14740"/>
<dbReference type="Proteomes" id="UP000232163">
    <property type="component" value="Unassembled WGS sequence"/>
</dbReference>
<dbReference type="EMBL" id="MZMT01000053">
    <property type="protein sequence ID" value="PIO42324.1"/>
    <property type="molecule type" value="Genomic_DNA"/>
</dbReference>
<accession>A0A2N9VS56</accession>
<evidence type="ECO:0008006" key="3">
    <source>
        <dbReference type="Google" id="ProtNLM"/>
    </source>
</evidence>
<name>A0A2N9VS56_9HYPH</name>
<dbReference type="AlphaFoldDB" id="A0A2N9VS56"/>
<comment type="caution">
    <text evidence="1">The sequence shown here is derived from an EMBL/GenBank/DDBJ whole genome shotgun (WGS) entry which is preliminary data.</text>
</comment>
<keyword evidence="2" id="KW-1185">Reference proteome</keyword>
<evidence type="ECO:0000313" key="1">
    <source>
        <dbReference type="EMBL" id="PIO42324.1"/>
    </source>
</evidence>
<organism evidence="1 2">
    <name type="scientific">Phyllobacterium zundukense</name>
    <dbReference type="NCBI Taxonomy" id="1867719"/>
    <lineage>
        <taxon>Bacteria</taxon>
        <taxon>Pseudomonadati</taxon>
        <taxon>Pseudomonadota</taxon>
        <taxon>Alphaproteobacteria</taxon>
        <taxon>Hyphomicrobiales</taxon>
        <taxon>Phyllobacteriaceae</taxon>
        <taxon>Phyllobacterium</taxon>
    </lineage>
</organism>
<dbReference type="RefSeq" id="WP_100000126.1">
    <property type="nucleotide sequence ID" value="NZ_CP017940.1"/>
</dbReference>
<dbReference type="OrthoDB" id="8101458at2"/>
<sequence length="492" mass="50392">MAIRNDYQAGTVSITAGTTALVGAGGANWTAADIQPGDTFLVENLVAVVAAVVDSTHITLAEPWTGTTLSAAPYRIRYQPDGSRYSAALRDMVDQLGNGNILALSGLTGALDEIPIFTGAGAMTLISKEELIRGVDVDVKVETLADRAAYDGQATGYSVLVGDVGDGRSAIYFKLSSTLADWSDPAYLTGANGTFQSKGAYSGATAYVIGDVVLQNGSSWIARVNTTGNAPPTLPTTSNTQWFLLSAAGSGFVFRGAYSGATAYLKDDVVVSQNSSWIALQATTGNAPPTLPTTSNANWQALAVRGAGDVSGPASSVDSTPAVFDDVTGKQIKNITYAAFKTAATLNNVDNTSDANKPVSTAQNTALSLKYDKSGGQLSGKITLNFNPNVWGIDASVFPINLAAASNFGITAGSGLIMVTDEGTGCSALFICGGGVTTLVAQTAATFGTVAGGGPGYVRLGYDAGSGAYYFGNFATFGITIRLVAIKTRPSA</sequence>